<accession>A0AAV2EX69</accession>
<dbReference type="AlphaFoldDB" id="A0AAV2EX69"/>
<proteinExistence type="predicted"/>
<name>A0AAV2EX69_9ROSI</name>
<dbReference type="EMBL" id="OZ034818">
    <property type="protein sequence ID" value="CAL1390536.1"/>
    <property type="molecule type" value="Genomic_DNA"/>
</dbReference>
<sequence length="114" mass="13655">MIKVDAKYVLIRWILILHVFDIEIINKKGSENLVADHLSMLEGPSLDNFDEEINDYFPYERILMMCLFESVIPWYFDFANYLVGKQLPKGATTQEKRKFFSDLRHYIWDNPYLL</sequence>
<keyword evidence="2" id="KW-1185">Reference proteome</keyword>
<organism evidence="1 2">
    <name type="scientific">Linum trigynum</name>
    <dbReference type="NCBI Taxonomy" id="586398"/>
    <lineage>
        <taxon>Eukaryota</taxon>
        <taxon>Viridiplantae</taxon>
        <taxon>Streptophyta</taxon>
        <taxon>Embryophyta</taxon>
        <taxon>Tracheophyta</taxon>
        <taxon>Spermatophyta</taxon>
        <taxon>Magnoliopsida</taxon>
        <taxon>eudicotyledons</taxon>
        <taxon>Gunneridae</taxon>
        <taxon>Pentapetalae</taxon>
        <taxon>rosids</taxon>
        <taxon>fabids</taxon>
        <taxon>Malpighiales</taxon>
        <taxon>Linaceae</taxon>
        <taxon>Linum</taxon>
    </lineage>
</organism>
<protein>
    <recommendedName>
        <fullName evidence="3">Reverse transcriptase RNase H-like domain-containing protein</fullName>
    </recommendedName>
</protein>
<reference evidence="1 2" key="1">
    <citation type="submission" date="2024-04" db="EMBL/GenBank/DDBJ databases">
        <authorList>
            <person name="Fracassetti M."/>
        </authorList>
    </citation>
    <scope>NUCLEOTIDE SEQUENCE [LARGE SCALE GENOMIC DNA]</scope>
</reference>
<dbReference type="Proteomes" id="UP001497516">
    <property type="component" value="Chromosome 5"/>
</dbReference>
<evidence type="ECO:0000313" key="1">
    <source>
        <dbReference type="EMBL" id="CAL1390536.1"/>
    </source>
</evidence>
<evidence type="ECO:0008006" key="3">
    <source>
        <dbReference type="Google" id="ProtNLM"/>
    </source>
</evidence>
<evidence type="ECO:0000313" key="2">
    <source>
        <dbReference type="Proteomes" id="UP001497516"/>
    </source>
</evidence>
<gene>
    <name evidence="1" type="ORF">LTRI10_LOCUS31316</name>
</gene>